<dbReference type="Gene3D" id="1.25.40.10">
    <property type="entry name" value="Tetratricopeptide repeat domain"/>
    <property type="match status" value="1"/>
</dbReference>
<dbReference type="KEGG" id="phm:PSMK_19790"/>
<evidence type="ECO:0000313" key="4">
    <source>
        <dbReference type="Proteomes" id="UP000007881"/>
    </source>
</evidence>
<dbReference type="RefSeq" id="WP_014437356.1">
    <property type="nucleotide sequence ID" value="NC_017080.1"/>
</dbReference>
<dbReference type="EMBL" id="AP012338">
    <property type="protein sequence ID" value="BAM04138.1"/>
    <property type="molecule type" value="Genomic_DNA"/>
</dbReference>
<reference evidence="3 4" key="1">
    <citation type="submission" date="2012-02" db="EMBL/GenBank/DDBJ databases">
        <title>Complete genome sequence of Phycisphaera mikurensis NBRC 102666.</title>
        <authorList>
            <person name="Ankai A."/>
            <person name="Hosoyama A."/>
            <person name="Terui Y."/>
            <person name="Sekine M."/>
            <person name="Fukai R."/>
            <person name="Kato Y."/>
            <person name="Nakamura S."/>
            <person name="Yamada-Narita S."/>
            <person name="Kawakoshi A."/>
            <person name="Fukunaga Y."/>
            <person name="Yamazaki S."/>
            <person name="Fujita N."/>
        </authorList>
    </citation>
    <scope>NUCLEOTIDE SEQUENCE [LARGE SCALE GENOMIC DNA]</scope>
    <source>
        <strain evidence="4">NBRC 102666 / KCTC 22515 / FYK2301M01</strain>
    </source>
</reference>
<keyword evidence="2" id="KW-0732">Signal</keyword>
<dbReference type="STRING" id="1142394.PSMK_19790"/>
<proteinExistence type="predicted"/>
<feature type="signal peptide" evidence="2">
    <location>
        <begin position="1"/>
        <end position="23"/>
    </location>
</feature>
<gene>
    <name evidence="3" type="ordered locus">PSMK_19790</name>
</gene>
<organism evidence="3 4">
    <name type="scientific">Phycisphaera mikurensis (strain NBRC 102666 / KCTC 22515 / FYK2301M01)</name>
    <dbReference type="NCBI Taxonomy" id="1142394"/>
    <lineage>
        <taxon>Bacteria</taxon>
        <taxon>Pseudomonadati</taxon>
        <taxon>Planctomycetota</taxon>
        <taxon>Phycisphaerae</taxon>
        <taxon>Phycisphaerales</taxon>
        <taxon>Phycisphaeraceae</taxon>
        <taxon>Phycisphaera</taxon>
    </lineage>
</organism>
<dbReference type="PANTHER" id="PTHR12558">
    <property type="entry name" value="CELL DIVISION CYCLE 16,23,27"/>
    <property type="match status" value="1"/>
</dbReference>
<dbReference type="HOGENOM" id="CLU_1093510_0_0_0"/>
<sequence length="254" mass="28050">MRPRNRRLALAAATLGLTLPLLGCVGTPSASTFAANRNQGFTLYQAKRYEAAADQFRAAAQKNGADVASHYWWATSLINVKRFDDAQFPLEQALTLAPDDPKWTPKILDRLASVYEAQDKPERLYALLDEAIANGGQDPRDYNRKAFYLMKIGDFDNAEDALRKSAAFSEPTDPEPYVLLADFYESVNNRPAARQNLRYAYYLDPEHLDVAGRLLGHGVVLGPAAGLRPPSLGLEPAPPAERGVPGRPRSKPRK</sequence>
<feature type="region of interest" description="Disordered" evidence="1">
    <location>
        <begin position="227"/>
        <end position="254"/>
    </location>
</feature>
<dbReference type="eggNOG" id="COG0457">
    <property type="taxonomic scope" value="Bacteria"/>
</dbReference>
<dbReference type="AlphaFoldDB" id="I0IFV0"/>
<dbReference type="SMART" id="SM00028">
    <property type="entry name" value="TPR"/>
    <property type="match status" value="4"/>
</dbReference>
<dbReference type="OrthoDB" id="267088at2"/>
<evidence type="ECO:0000256" key="1">
    <source>
        <dbReference type="SAM" id="MobiDB-lite"/>
    </source>
</evidence>
<evidence type="ECO:0000256" key="2">
    <source>
        <dbReference type="SAM" id="SignalP"/>
    </source>
</evidence>
<dbReference type="SUPFAM" id="SSF48452">
    <property type="entry name" value="TPR-like"/>
    <property type="match status" value="1"/>
</dbReference>
<accession>I0IFV0</accession>
<name>I0IFV0_PHYMF</name>
<feature type="chain" id="PRO_5003629658" evidence="2">
    <location>
        <begin position="24"/>
        <end position="254"/>
    </location>
</feature>
<dbReference type="PANTHER" id="PTHR12558:SF13">
    <property type="entry name" value="CELL DIVISION CYCLE PROTEIN 27 HOMOLOG"/>
    <property type="match status" value="1"/>
</dbReference>
<dbReference type="InterPro" id="IPR011990">
    <property type="entry name" value="TPR-like_helical_dom_sf"/>
</dbReference>
<dbReference type="InterPro" id="IPR019734">
    <property type="entry name" value="TPR_rpt"/>
</dbReference>
<dbReference type="Proteomes" id="UP000007881">
    <property type="component" value="Chromosome"/>
</dbReference>
<evidence type="ECO:0000313" key="3">
    <source>
        <dbReference type="EMBL" id="BAM04138.1"/>
    </source>
</evidence>
<protein>
    <submittedName>
        <fullName evidence="3">Uncharacterized protein</fullName>
    </submittedName>
</protein>
<keyword evidence="4" id="KW-1185">Reference proteome</keyword>